<keyword evidence="1 4" id="KW-0732">Signal</keyword>
<evidence type="ECO:0000313" key="5">
    <source>
        <dbReference type="EMBL" id="CAB3246673.1"/>
    </source>
</evidence>
<dbReference type="InterPro" id="IPR038606">
    <property type="entry name" value="To_sf"/>
</dbReference>
<comment type="caution">
    <text evidence="5">The sequence shown here is derived from an EMBL/GenBank/DDBJ whole genome shotgun (WGS) entry which is preliminary data.</text>
</comment>
<comment type="similarity">
    <text evidence="3">Belongs to the TO family.</text>
</comment>
<dbReference type="FunFam" id="3.15.10.30:FF:000001">
    <property type="entry name" value="Takeout-like protein 1"/>
    <property type="match status" value="1"/>
</dbReference>
<proteinExistence type="inferred from homology"/>
<evidence type="ECO:0000256" key="3">
    <source>
        <dbReference type="ARBA" id="ARBA00060902"/>
    </source>
</evidence>
<dbReference type="AlphaFoldDB" id="A0A8S1AJZ2"/>
<accession>A0A8S1AJZ2</accession>
<organism evidence="5 6">
    <name type="scientific">Arctia plantaginis</name>
    <name type="common">Wood tiger moth</name>
    <name type="synonym">Phalaena plantaginis</name>
    <dbReference type="NCBI Taxonomy" id="874455"/>
    <lineage>
        <taxon>Eukaryota</taxon>
        <taxon>Metazoa</taxon>
        <taxon>Ecdysozoa</taxon>
        <taxon>Arthropoda</taxon>
        <taxon>Hexapoda</taxon>
        <taxon>Insecta</taxon>
        <taxon>Pterygota</taxon>
        <taxon>Neoptera</taxon>
        <taxon>Endopterygota</taxon>
        <taxon>Lepidoptera</taxon>
        <taxon>Glossata</taxon>
        <taxon>Ditrysia</taxon>
        <taxon>Noctuoidea</taxon>
        <taxon>Erebidae</taxon>
        <taxon>Arctiinae</taxon>
        <taxon>Arctia</taxon>
    </lineage>
</organism>
<evidence type="ECO:0000313" key="6">
    <source>
        <dbReference type="Proteomes" id="UP000494106"/>
    </source>
</evidence>
<protein>
    <recommendedName>
        <fullName evidence="7">Circadian clock-controlled protein-like</fullName>
    </recommendedName>
</protein>
<dbReference type="OrthoDB" id="8118208at2759"/>
<evidence type="ECO:0000256" key="4">
    <source>
        <dbReference type="SAM" id="SignalP"/>
    </source>
</evidence>
<evidence type="ECO:0000256" key="1">
    <source>
        <dbReference type="ARBA" id="ARBA00022729"/>
    </source>
</evidence>
<dbReference type="EMBL" id="CADEBC010000528">
    <property type="protein sequence ID" value="CAB3246673.1"/>
    <property type="molecule type" value="Genomic_DNA"/>
</dbReference>
<keyword evidence="6" id="KW-1185">Reference proteome</keyword>
<reference evidence="5 6" key="1">
    <citation type="submission" date="2020-04" db="EMBL/GenBank/DDBJ databases">
        <authorList>
            <person name="Wallbank WR R."/>
            <person name="Pardo Diaz C."/>
            <person name="Kozak K."/>
            <person name="Martin S."/>
            <person name="Jiggins C."/>
            <person name="Moest M."/>
            <person name="Warren A I."/>
            <person name="Byers J.R.P. K."/>
            <person name="Montejo-Kovacevich G."/>
            <person name="Yen C E."/>
        </authorList>
    </citation>
    <scope>NUCLEOTIDE SEQUENCE [LARGE SCALE GENOMIC DNA]</scope>
</reference>
<sequence>MNVLCLLVLSCVIGAYAGSLPSFFTPCSKSDPQLSECVQKVISVSGAKFTEGIPELGIAKLDPVQIGTVVVNNPSLQITFTDTIVTGLKDFRVNNYKINLEKGKATLDFTANVTLNAEYEMNGKLLILSIKGKGQAKIKITNLNIVVKYDFNESNDHWIITGYKDHFKMDRAYFKFNNLFNGNKQLAQTTEKFTNENWELIMNEIAPPAIKQIITKSETILTVINENWEPVIRDIAPVAFEQIIKACVDESKKLFAAVPLSELLLP</sequence>
<keyword evidence="2" id="KW-0090">Biological rhythms</keyword>
<gene>
    <name evidence="5" type="ORF">APLA_LOCUS10959</name>
</gene>
<dbReference type="Pfam" id="PF06585">
    <property type="entry name" value="JHBP"/>
    <property type="match status" value="1"/>
</dbReference>
<evidence type="ECO:0000256" key="2">
    <source>
        <dbReference type="ARBA" id="ARBA00023108"/>
    </source>
</evidence>
<name>A0A8S1AJZ2_ARCPL</name>
<dbReference type="SMART" id="SM00700">
    <property type="entry name" value="JHBP"/>
    <property type="match status" value="1"/>
</dbReference>
<dbReference type="PANTHER" id="PTHR11008:SF41">
    <property type="entry name" value="RE70318P"/>
    <property type="match status" value="1"/>
</dbReference>
<dbReference type="Proteomes" id="UP000494106">
    <property type="component" value="Unassembled WGS sequence"/>
</dbReference>
<evidence type="ECO:0008006" key="7">
    <source>
        <dbReference type="Google" id="ProtNLM"/>
    </source>
</evidence>
<dbReference type="Gene3D" id="3.15.10.30">
    <property type="entry name" value="Haemolymph juvenile hormone binding protein"/>
    <property type="match status" value="1"/>
</dbReference>
<dbReference type="GO" id="GO:0007623">
    <property type="term" value="P:circadian rhythm"/>
    <property type="evidence" value="ECO:0007669"/>
    <property type="project" value="UniProtKB-ARBA"/>
</dbReference>
<feature type="signal peptide" evidence="4">
    <location>
        <begin position="1"/>
        <end position="17"/>
    </location>
</feature>
<dbReference type="GO" id="GO:0005615">
    <property type="term" value="C:extracellular space"/>
    <property type="evidence" value="ECO:0007669"/>
    <property type="project" value="TreeGrafter"/>
</dbReference>
<dbReference type="PANTHER" id="PTHR11008">
    <property type="entry name" value="PROTEIN TAKEOUT-LIKE PROTEIN"/>
    <property type="match status" value="1"/>
</dbReference>
<dbReference type="InterPro" id="IPR010562">
    <property type="entry name" value="Haemolymph_juvenile_hormone-bd"/>
</dbReference>
<feature type="chain" id="PRO_5035828450" description="Circadian clock-controlled protein-like" evidence="4">
    <location>
        <begin position="18"/>
        <end position="266"/>
    </location>
</feature>